<accession>A0A2P2R2X3</accession>
<protein>
    <submittedName>
        <fullName evidence="1">Uncharacterized protein</fullName>
    </submittedName>
</protein>
<sequence length="57" mass="6294">MIQTIKKEEVDLTRKKDGGNCCSHLPLSSLPAKKSLPPIFNILSAKAHNFEASLLFL</sequence>
<reference evidence="1" key="1">
    <citation type="submission" date="2018-02" db="EMBL/GenBank/DDBJ databases">
        <title>Rhizophora mucronata_Transcriptome.</title>
        <authorList>
            <person name="Meera S.P."/>
            <person name="Sreeshan A."/>
            <person name="Augustine A."/>
        </authorList>
    </citation>
    <scope>NUCLEOTIDE SEQUENCE</scope>
    <source>
        <tissue evidence="1">Leaf</tissue>
    </source>
</reference>
<dbReference type="EMBL" id="GGEC01093046">
    <property type="protein sequence ID" value="MBX73530.1"/>
    <property type="molecule type" value="Transcribed_RNA"/>
</dbReference>
<proteinExistence type="predicted"/>
<organism evidence="1">
    <name type="scientific">Rhizophora mucronata</name>
    <name type="common">Asiatic mangrove</name>
    <dbReference type="NCBI Taxonomy" id="61149"/>
    <lineage>
        <taxon>Eukaryota</taxon>
        <taxon>Viridiplantae</taxon>
        <taxon>Streptophyta</taxon>
        <taxon>Embryophyta</taxon>
        <taxon>Tracheophyta</taxon>
        <taxon>Spermatophyta</taxon>
        <taxon>Magnoliopsida</taxon>
        <taxon>eudicotyledons</taxon>
        <taxon>Gunneridae</taxon>
        <taxon>Pentapetalae</taxon>
        <taxon>rosids</taxon>
        <taxon>fabids</taxon>
        <taxon>Malpighiales</taxon>
        <taxon>Rhizophoraceae</taxon>
        <taxon>Rhizophora</taxon>
    </lineage>
</organism>
<dbReference type="AlphaFoldDB" id="A0A2P2R2X3"/>
<evidence type="ECO:0000313" key="1">
    <source>
        <dbReference type="EMBL" id="MBX73530.1"/>
    </source>
</evidence>
<name>A0A2P2R2X3_RHIMU</name>